<dbReference type="OrthoDB" id="1936908at2759"/>
<organism evidence="3 4">
    <name type="scientific">Striga hermonthica</name>
    <name type="common">Purple witchweed</name>
    <name type="synonym">Buchnera hermonthica</name>
    <dbReference type="NCBI Taxonomy" id="68872"/>
    <lineage>
        <taxon>Eukaryota</taxon>
        <taxon>Viridiplantae</taxon>
        <taxon>Streptophyta</taxon>
        <taxon>Embryophyta</taxon>
        <taxon>Tracheophyta</taxon>
        <taxon>Spermatophyta</taxon>
        <taxon>Magnoliopsida</taxon>
        <taxon>eudicotyledons</taxon>
        <taxon>Gunneridae</taxon>
        <taxon>Pentapetalae</taxon>
        <taxon>asterids</taxon>
        <taxon>lamiids</taxon>
        <taxon>Lamiales</taxon>
        <taxon>Orobanchaceae</taxon>
        <taxon>Buchnereae</taxon>
        <taxon>Striga</taxon>
    </lineage>
</organism>
<protein>
    <recommendedName>
        <fullName evidence="2">Retrotransposon gag domain-containing protein</fullName>
    </recommendedName>
</protein>
<dbReference type="AlphaFoldDB" id="A0A9N7RKD4"/>
<evidence type="ECO:0000256" key="1">
    <source>
        <dbReference type="SAM" id="MobiDB-lite"/>
    </source>
</evidence>
<feature type="non-terminal residue" evidence="3">
    <location>
        <position position="377"/>
    </location>
</feature>
<feature type="compositionally biased region" description="Polar residues" evidence="1">
    <location>
        <begin position="20"/>
        <end position="40"/>
    </location>
</feature>
<feature type="compositionally biased region" description="Basic residues" evidence="1">
    <location>
        <begin position="359"/>
        <end position="377"/>
    </location>
</feature>
<dbReference type="PANTHER" id="PTHR35046">
    <property type="entry name" value="ZINC KNUCKLE (CCHC-TYPE) FAMILY PROTEIN"/>
    <property type="match status" value="1"/>
</dbReference>
<gene>
    <name evidence="3" type="ORF">SHERM_26655</name>
</gene>
<feature type="domain" description="Retrotransposon gag" evidence="2">
    <location>
        <begin position="175"/>
        <end position="272"/>
    </location>
</feature>
<evidence type="ECO:0000313" key="4">
    <source>
        <dbReference type="Proteomes" id="UP001153555"/>
    </source>
</evidence>
<dbReference type="PANTHER" id="PTHR35046:SF19">
    <property type="entry name" value="OS08G0315200 PROTEIN"/>
    <property type="match status" value="1"/>
</dbReference>
<feature type="non-terminal residue" evidence="3">
    <location>
        <position position="1"/>
    </location>
</feature>
<dbReference type="InterPro" id="IPR005162">
    <property type="entry name" value="Retrotrans_gag_dom"/>
</dbReference>
<sequence>EEFLSKNSGVIELNEEPQEIPQNTTNNIPVETRPSVTQPLRRSERISRAPERLYLLLENNEEGLLLDNDPISYDEAMSDIDSDKWQAAMQSEIDSIRNARNRQPSLSPSPPPSPRQRATPDPDWDFPWLIIQFQGMHPPTFTGTKSPTAVLEWMKELDKIFVVLPLTQPQRVSLAGFQMKMDASDWWIDYWALRPEVEREALTWERMKDIVRDKFLPQSFRDRMEQEFYHLQQGNASVDEYTRNFTRMSIFAGDMVNTDVRKARKYLKGLNQRIRELVGSHGAMSYDDTVLRAQEVEICLITIAPVPSYYHASQTTQTAPPLISQPPVIPQISYQYHVPFTAVTPSSSSGKRKSDQQNRKKGKRPNHGPRHPQQHQP</sequence>
<evidence type="ECO:0000259" key="2">
    <source>
        <dbReference type="Pfam" id="PF03732"/>
    </source>
</evidence>
<proteinExistence type="predicted"/>
<feature type="region of interest" description="Disordered" evidence="1">
    <location>
        <begin position="18"/>
        <end position="44"/>
    </location>
</feature>
<dbReference type="EMBL" id="CACSLK010027831">
    <property type="protein sequence ID" value="CAA0831276.1"/>
    <property type="molecule type" value="Genomic_DNA"/>
</dbReference>
<feature type="region of interest" description="Disordered" evidence="1">
    <location>
        <begin position="97"/>
        <end position="120"/>
    </location>
</feature>
<name>A0A9N7RKD4_STRHE</name>
<reference evidence="3" key="1">
    <citation type="submission" date="2019-12" db="EMBL/GenBank/DDBJ databases">
        <authorList>
            <person name="Scholes J."/>
        </authorList>
    </citation>
    <scope>NUCLEOTIDE SEQUENCE</scope>
</reference>
<evidence type="ECO:0000313" key="3">
    <source>
        <dbReference type="EMBL" id="CAA0831276.1"/>
    </source>
</evidence>
<accession>A0A9N7RKD4</accession>
<dbReference type="Pfam" id="PF03732">
    <property type="entry name" value="Retrotrans_gag"/>
    <property type="match status" value="1"/>
</dbReference>
<dbReference type="Proteomes" id="UP001153555">
    <property type="component" value="Unassembled WGS sequence"/>
</dbReference>
<keyword evidence="4" id="KW-1185">Reference proteome</keyword>
<comment type="caution">
    <text evidence="3">The sequence shown here is derived from an EMBL/GenBank/DDBJ whole genome shotgun (WGS) entry which is preliminary data.</text>
</comment>
<feature type="region of interest" description="Disordered" evidence="1">
    <location>
        <begin position="343"/>
        <end position="377"/>
    </location>
</feature>